<evidence type="ECO:0000313" key="3">
    <source>
        <dbReference type="Proteomes" id="UP000295504"/>
    </source>
</evidence>
<keyword evidence="1" id="KW-0812">Transmembrane</keyword>
<feature type="transmembrane region" description="Helical" evidence="1">
    <location>
        <begin position="82"/>
        <end position="102"/>
    </location>
</feature>
<dbReference type="InterPro" id="IPR038330">
    <property type="entry name" value="TspO/MBR-related_sf"/>
</dbReference>
<dbReference type="Gene3D" id="1.20.1260.100">
    <property type="entry name" value="TspO/MBR protein"/>
    <property type="match status" value="1"/>
</dbReference>
<feature type="transmembrane region" description="Helical" evidence="1">
    <location>
        <begin position="108"/>
        <end position="127"/>
    </location>
</feature>
<proteinExistence type="predicted"/>
<evidence type="ECO:0000256" key="1">
    <source>
        <dbReference type="SAM" id="Phobius"/>
    </source>
</evidence>
<feature type="transmembrane region" description="Helical" evidence="1">
    <location>
        <begin position="232"/>
        <end position="247"/>
    </location>
</feature>
<keyword evidence="1" id="KW-0472">Membrane</keyword>
<dbReference type="AlphaFoldDB" id="A0A4R2TGZ0"/>
<comment type="caution">
    <text evidence="2">The sequence shown here is derived from an EMBL/GenBank/DDBJ whole genome shotgun (WGS) entry which is preliminary data.</text>
</comment>
<dbReference type="PANTHER" id="PTHR33802">
    <property type="entry name" value="SI:CH211-161H7.5-RELATED"/>
    <property type="match status" value="1"/>
</dbReference>
<gene>
    <name evidence="2" type="ORF">EDD79_102727</name>
</gene>
<reference evidence="2 3" key="1">
    <citation type="submission" date="2019-03" db="EMBL/GenBank/DDBJ databases">
        <title>Genomic Encyclopedia of Type Strains, Phase IV (KMG-IV): sequencing the most valuable type-strain genomes for metagenomic binning, comparative biology and taxonomic classification.</title>
        <authorList>
            <person name="Goeker M."/>
        </authorList>
    </citation>
    <scope>NUCLEOTIDE SEQUENCE [LARGE SCALE GENOMIC DNA]</scope>
    <source>
        <strain evidence="2 3">DSM 100013</strain>
    </source>
</reference>
<accession>A0A4R2TGZ0</accession>
<feature type="transmembrane region" description="Helical" evidence="1">
    <location>
        <begin position="49"/>
        <end position="70"/>
    </location>
</feature>
<protein>
    <submittedName>
        <fullName evidence="2">TspO/MBR related protein</fullName>
    </submittedName>
</protein>
<dbReference type="EMBL" id="SLYC01000027">
    <property type="protein sequence ID" value="TCQ01507.1"/>
    <property type="molecule type" value="Genomic_DNA"/>
</dbReference>
<name>A0A4R2TGZ0_9FIRM</name>
<feature type="transmembrane region" description="Helical" evidence="1">
    <location>
        <begin position="181"/>
        <end position="201"/>
    </location>
</feature>
<dbReference type="RefSeq" id="WP_132848937.1">
    <property type="nucleotide sequence ID" value="NZ_CP058648.1"/>
</dbReference>
<dbReference type="PANTHER" id="PTHR33802:SF1">
    <property type="entry name" value="XK-RELATED PROTEIN"/>
    <property type="match status" value="1"/>
</dbReference>
<feature type="transmembrane region" description="Helical" evidence="1">
    <location>
        <begin position="148"/>
        <end position="169"/>
    </location>
</feature>
<sequence>MLRYNKTRAYVNMITFILLLIANGLANYLPLNNRTTGEIAERFPIYFIPAPYVFYIWILIYALLFCFTIFQMLKSQRKNPFINLVSYWFALSSVLNIAWLFFWHYEYFVLSFFTLVALILVLTVIYSNINQPNLRAYFEDKILVKYPFIIYLAWICVAAISNFNIMLYSLNWNRFGMSLEYWTIIMLSLATLISAIVTLIYKDILFSLVFIWAFFGIAYRFLTIPIISRPSWLMSGILAIVIIVTMVKRRRRKSLYY</sequence>
<dbReference type="OrthoDB" id="5189031at2"/>
<dbReference type="Proteomes" id="UP000295504">
    <property type="component" value="Unassembled WGS sequence"/>
</dbReference>
<organism evidence="2 3">
    <name type="scientific">Serpentinicella alkaliphila</name>
    <dbReference type="NCBI Taxonomy" id="1734049"/>
    <lineage>
        <taxon>Bacteria</taxon>
        <taxon>Bacillati</taxon>
        <taxon>Bacillota</taxon>
        <taxon>Clostridia</taxon>
        <taxon>Peptostreptococcales</taxon>
        <taxon>Natronincolaceae</taxon>
        <taxon>Serpentinicella</taxon>
    </lineage>
</organism>
<feature type="transmembrane region" description="Helical" evidence="1">
    <location>
        <begin position="9"/>
        <end position="29"/>
    </location>
</feature>
<feature type="transmembrane region" description="Helical" evidence="1">
    <location>
        <begin position="208"/>
        <end position="226"/>
    </location>
</feature>
<evidence type="ECO:0000313" key="2">
    <source>
        <dbReference type="EMBL" id="TCQ01507.1"/>
    </source>
</evidence>
<keyword evidence="3" id="KW-1185">Reference proteome</keyword>
<keyword evidence="1" id="KW-1133">Transmembrane helix</keyword>